<keyword evidence="3" id="KW-0663">Pyridoxal phosphate</keyword>
<evidence type="ECO:0000256" key="1">
    <source>
        <dbReference type="ARBA" id="ARBA00001933"/>
    </source>
</evidence>
<dbReference type="PANTHER" id="PTHR11482">
    <property type="entry name" value="ARGININE/DIAMINOPIMELATE/ORNITHINE DECARBOXYLASE"/>
    <property type="match status" value="1"/>
</dbReference>
<evidence type="ECO:0000256" key="3">
    <source>
        <dbReference type="ARBA" id="ARBA00022898"/>
    </source>
</evidence>
<dbReference type="InterPro" id="IPR000183">
    <property type="entry name" value="Orn/DAP/Arg_de-COase"/>
</dbReference>
<dbReference type="InterPro" id="IPR009006">
    <property type="entry name" value="Ala_racemase/Decarboxylase_C"/>
</dbReference>
<dbReference type="Pfam" id="PF02784">
    <property type="entry name" value="Orn_Arg_deC_N"/>
    <property type="match status" value="1"/>
</dbReference>
<dbReference type="RefSeq" id="WP_219937471.1">
    <property type="nucleotide sequence ID" value="NZ_JAGFNY010000013.1"/>
</dbReference>
<dbReference type="CDD" id="cd00622">
    <property type="entry name" value="PLPDE_III_ODC"/>
    <property type="match status" value="1"/>
</dbReference>
<feature type="domain" description="Orn/DAP/Arg decarboxylase 2 N-terminal" evidence="5">
    <location>
        <begin position="28"/>
        <end position="262"/>
    </location>
</feature>
<evidence type="ECO:0000256" key="4">
    <source>
        <dbReference type="ARBA" id="ARBA00023239"/>
    </source>
</evidence>
<dbReference type="SUPFAM" id="SSF51419">
    <property type="entry name" value="PLP-binding barrel"/>
    <property type="match status" value="1"/>
</dbReference>
<sequence length="401" mass="43924">MKQSLLTNADLKKAVKKFGSPFLIQDLSKVQNQYLQLKQALPNFRLHYAVKPLPDANVIRALKAVGASFDLAGNGEIDLVKSQGVSPNDCIHTHPIKKDSDIRYALEFGCSVFVYDNLCELKKFIPYKKNVQLLLRLSFPNPETPVDLSKKFGCTPDEAMDLLKAACELGINVVGLSFHVGSQAPNPKRHVEAIETCNGIIRQAQADGIDLKILDIGGGFPVDYLNAEDTDIDAFCAPIREACNKLPVNLELKAEPGRFIAAPCMISVSSVVGVSRRQDVPWYYVDDGVYGSYSGQIFDHVVYPKSVISDSPLTEKSVLAGPTCDSIDILAEGINLPHLKVGDLLVGRMMGAYTSATATEFNFIPKAKIISVESLEKLHEELNSQDDSVTTLEIEQKARLA</sequence>
<proteinExistence type="inferred from homology"/>
<gene>
    <name evidence="6" type="ORF">J5V48_05000</name>
</gene>
<dbReference type="InterPro" id="IPR002433">
    <property type="entry name" value="Orn_de-COase"/>
</dbReference>
<dbReference type="Proteomes" id="UP000731465">
    <property type="component" value="Unassembled WGS sequence"/>
</dbReference>
<evidence type="ECO:0000313" key="7">
    <source>
        <dbReference type="Proteomes" id="UP000731465"/>
    </source>
</evidence>
<protein>
    <submittedName>
        <fullName evidence="6">Type III PLP-dependent enzyme</fullName>
    </submittedName>
</protein>
<comment type="caution">
    <text evidence="6">The sequence shown here is derived from an EMBL/GenBank/DDBJ whole genome shotgun (WGS) entry which is preliminary data.</text>
</comment>
<comment type="cofactor">
    <cofactor evidence="1">
        <name>pyridoxal 5'-phosphate</name>
        <dbReference type="ChEBI" id="CHEBI:597326"/>
    </cofactor>
</comment>
<organism evidence="6 7">
    <name type="scientific">Succinivibrio faecicola</name>
    <dbReference type="NCBI Taxonomy" id="2820300"/>
    <lineage>
        <taxon>Bacteria</taxon>
        <taxon>Pseudomonadati</taxon>
        <taxon>Pseudomonadota</taxon>
        <taxon>Gammaproteobacteria</taxon>
        <taxon>Aeromonadales</taxon>
        <taxon>Succinivibrionaceae</taxon>
        <taxon>Succinivibrio</taxon>
    </lineage>
</organism>
<dbReference type="Gene3D" id="3.20.20.10">
    <property type="entry name" value="Alanine racemase"/>
    <property type="match status" value="1"/>
</dbReference>
<dbReference type="Gene3D" id="2.40.37.10">
    <property type="entry name" value="Lyase, Ornithine Decarboxylase, Chain A, domain 1"/>
    <property type="match status" value="1"/>
</dbReference>
<evidence type="ECO:0000256" key="2">
    <source>
        <dbReference type="ARBA" id="ARBA00008872"/>
    </source>
</evidence>
<keyword evidence="4" id="KW-0456">Lyase</keyword>
<evidence type="ECO:0000313" key="6">
    <source>
        <dbReference type="EMBL" id="MBW7570249.1"/>
    </source>
</evidence>
<dbReference type="PANTHER" id="PTHR11482:SF6">
    <property type="entry name" value="ORNITHINE DECARBOXYLASE 1-RELATED"/>
    <property type="match status" value="1"/>
</dbReference>
<evidence type="ECO:0000259" key="5">
    <source>
        <dbReference type="Pfam" id="PF02784"/>
    </source>
</evidence>
<keyword evidence="7" id="KW-1185">Reference proteome</keyword>
<name>A0ABS7DG20_9GAMM</name>
<comment type="similarity">
    <text evidence="2">Belongs to the Orn/Lys/Arg decarboxylase class-II family.</text>
</comment>
<dbReference type="InterPro" id="IPR022644">
    <property type="entry name" value="De-COase2_N"/>
</dbReference>
<dbReference type="InterPro" id="IPR029066">
    <property type="entry name" value="PLP-binding_barrel"/>
</dbReference>
<dbReference type="SUPFAM" id="SSF50621">
    <property type="entry name" value="Alanine racemase C-terminal domain-like"/>
    <property type="match status" value="1"/>
</dbReference>
<reference evidence="6 7" key="1">
    <citation type="submission" date="2021-03" db="EMBL/GenBank/DDBJ databases">
        <title>Succinivibrio sp. nov. isolated from feces of cow.</title>
        <authorList>
            <person name="Choi J.-Y."/>
        </authorList>
    </citation>
    <scope>NUCLEOTIDE SEQUENCE [LARGE SCALE GENOMIC DNA]</scope>
    <source>
        <strain evidence="6 7">AGMB01872</strain>
    </source>
</reference>
<accession>A0ABS7DG20</accession>
<dbReference type="PRINTS" id="PR01179">
    <property type="entry name" value="ODADCRBXLASE"/>
</dbReference>
<dbReference type="PRINTS" id="PR01182">
    <property type="entry name" value="ORNDCRBXLASE"/>
</dbReference>
<dbReference type="EMBL" id="JAGFNY010000013">
    <property type="protein sequence ID" value="MBW7570249.1"/>
    <property type="molecule type" value="Genomic_DNA"/>
</dbReference>